<gene>
    <name evidence="1" type="ORF">GJJ30_25365</name>
</gene>
<comment type="caution">
    <text evidence="1">The sequence shown here is derived from an EMBL/GenBank/DDBJ whole genome shotgun (WGS) entry which is preliminary data.</text>
</comment>
<proteinExistence type="predicted"/>
<keyword evidence="2" id="KW-1185">Reference proteome</keyword>
<dbReference type="RefSeq" id="WP_154177968.1">
    <property type="nucleotide sequence ID" value="NZ_WJXZ01000014.1"/>
</dbReference>
<dbReference type="NCBIfam" id="NF038158">
    <property type="entry name" value="lant_leader_L1b"/>
    <property type="match status" value="1"/>
</dbReference>
<protein>
    <submittedName>
        <fullName evidence="1">Uncharacterized protein</fullName>
    </submittedName>
</protein>
<dbReference type="EMBL" id="WJXZ01000014">
    <property type="protein sequence ID" value="MRS64653.1"/>
    <property type="molecule type" value="Genomic_DNA"/>
</dbReference>
<dbReference type="Proteomes" id="UP000441754">
    <property type="component" value="Unassembled WGS sequence"/>
</dbReference>
<organism evidence="1 2">
    <name type="scientific">Larkinella terrae</name>
    <dbReference type="NCBI Taxonomy" id="2025311"/>
    <lineage>
        <taxon>Bacteria</taxon>
        <taxon>Pseudomonadati</taxon>
        <taxon>Bacteroidota</taxon>
        <taxon>Cytophagia</taxon>
        <taxon>Cytophagales</taxon>
        <taxon>Spirosomataceae</taxon>
        <taxon>Larkinella</taxon>
    </lineage>
</organism>
<dbReference type="AlphaFoldDB" id="A0A7K0ES63"/>
<evidence type="ECO:0000313" key="2">
    <source>
        <dbReference type="Proteomes" id="UP000441754"/>
    </source>
</evidence>
<sequence length="47" mass="4894">MKNQISKITLKTDKIIALSKNQAQNVAGGMKPTALGCSTKGYCPAGI</sequence>
<accession>A0A7K0ES63</accession>
<evidence type="ECO:0000313" key="1">
    <source>
        <dbReference type="EMBL" id="MRS64653.1"/>
    </source>
</evidence>
<name>A0A7K0ES63_9BACT</name>
<reference evidence="1 2" key="1">
    <citation type="journal article" date="2018" name="Antonie Van Leeuwenhoek">
        <title>Larkinella terrae sp. nov., isolated from soil on Jeju Island, South Korea.</title>
        <authorList>
            <person name="Ten L.N."/>
            <person name="Jeon J."/>
            <person name="Park S.J."/>
            <person name="Park S."/>
            <person name="Lee S.Y."/>
            <person name="Kim M.K."/>
            <person name="Jung H.Y."/>
        </authorList>
    </citation>
    <scope>NUCLEOTIDE SEQUENCE [LARGE SCALE GENOMIC DNA]</scope>
    <source>
        <strain evidence="1 2">KCTC 52001</strain>
    </source>
</reference>